<dbReference type="STRING" id="37658.SAMN05661086_01648"/>
<feature type="domain" description="DUF8195" evidence="3">
    <location>
        <begin position="382"/>
        <end position="602"/>
    </location>
</feature>
<dbReference type="RefSeq" id="WP_092560205.1">
    <property type="nucleotide sequence ID" value="NZ_FOYZ01000005.1"/>
</dbReference>
<accession>A0A1I6JFR4</accession>
<dbReference type="InterPro" id="IPR058507">
    <property type="entry name" value="DUF8194"/>
</dbReference>
<feature type="domain" description="DUF8193" evidence="1">
    <location>
        <begin position="25"/>
        <end position="266"/>
    </location>
</feature>
<proteinExistence type="predicted"/>
<evidence type="ECO:0000259" key="2">
    <source>
        <dbReference type="Pfam" id="PF26614"/>
    </source>
</evidence>
<dbReference type="Pfam" id="PF26614">
    <property type="entry name" value="DUF8194"/>
    <property type="match status" value="1"/>
</dbReference>
<feature type="domain" description="DUF8194" evidence="2">
    <location>
        <begin position="281"/>
        <end position="374"/>
    </location>
</feature>
<dbReference type="Proteomes" id="UP000199659">
    <property type="component" value="Unassembled WGS sequence"/>
</dbReference>
<evidence type="ECO:0000259" key="3">
    <source>
        <dbReference type="Pfam" id="PF26615"/>
    </source>
</evidence>
<reference evidence="4 5" key="1">
    <citation type="submission" date="2016-10" db="EMBL/GenBank/DDBJ databases">
        <authorList>
            <person name="de Groot N.N."/>
        </authorList>
    </citation>
    <scope>NUCLEOTIDE SEQUENCE [LARGE SCALE GENOMIC DNA]</scope>
    <source>
        <strain evidence="4 5">743A</strain>
    </source>
</reference>
<evidence type="ECO:0000313" key="4">
    <source>
        <dbReference type="EMBL" id="SFR77827.1"/>
    </source>
</evidence>
<keyword evidence="5" id="KW-1185">Reference proteome</keyword>
<sequence>MKRLLIGIWLIVILNFLNCTMIRAETNMNGGGSGGGTEAGTAENQYSSGDDGVRLTVIDTSTKCRAEGTKTIDYYRIVKDNRIIIHFGKISKLEYMGVGGYSNGRNLLQSEEKYIINDQGQRVAYQVEDLPTIVSNSNSTSNIEEIKAYFNDSARLKVIASRVGISYEEFINGNYKLIIEPMIYITFQGNYIALTAHEAAKLDIALGGSLNSGGELRAKFVSFTHKNLPLAIFLEKKELGIKPWTGSKSARIDNGNILTYLGIGILSFAPEGNEVGLDAGQYVYRPDTDVITTVIVTVSGGDEDGATCDNPITVQFSGDYVQTTQVTGITVPQGGSRPVWIKWHTPQITEKINTTITAEITGGSTSPATVSIPVTISPLVRKEPENPTADSKPSKQFSLKANPQFPTTNALSKYSEPVTQLSWHTYTCTKRWEWTGDYYEDEEGNKMKIYETVYEYAKNSYSSKITYTKIKVSADRNTEGANQKNSSVRSGYGIEVTITSNVSGSSQNCTGIQSACVYFPEYNYQKYRRDAVPSKSSLQSVLELPINQYSLNGSKVHFTPIYFPDGDYNVYVEAFDAWTPSGMLCNIGEGSIKMEGNLWDDWYVKKEIQFK</sequence>
<dbReference type="EMBL" id="FOYZ01000005">
    <property type="protein sequence ID" value="SFR77827.1"/>
    <property type="molecule type" value="Genomic_DNA"/>
</dbReference>
<dbReference type="Pfam" id="PF26615">
    <property type="entry name" value="DUF8195"/>
    <property type="match status" value="1"/>
</dbReference>
<name>A0A1I6JFR4_9FIRM</name>
<protein>
    <submittedName>
        <fullName evidence="4">Uncharacterized protein</fullName>
    </submittedName>
</protein>
<dbReference type="Pfam" id="PF26613">
    <property type="entry name" value="DUF8193"/>
    <property type="match status" value="1"/>
</dbReference>
<organism evidence="4 5">
    <name type="scientific">Anaeromicropila populeti</name>
    <dbReference type="NCBI Taxonomy" id="37658"/>
    <lineage>
        <taxon>Bacteria</taxon>
        <taxon>Bacillati</taxon>
        <taxon>Bacillota</taxon>
        <taxon>Clostridia</taxon>
        <taxon>Lachnospirales</taxon>
        <taxon>Lachnospiraceae</taxon>
        <taxon>Anaeromicropila</taxon>
    </lineage>
</organism>
<evidence type="ECO:0000259" key="1">
    <source>
        <dbReference type="Pfam" id="PF26613"/>
    </source>
</evidence>
<evidence type="ECO:0000313" key="5">
    <source>
        <dbReference type="Proteomes" id="UP000199659"/>
    </source>
</evidence>
<dbReference type="AlphaFoldDB" id="A0A1I6JFR4"/>
<dbReference type="OrthoDB" id="9768560at2"/>
<dbReference type="InterPro" id="IPR058508">
    <property type="entry name" value="DUF8195"/>
</dbReference>
<gene>
    <name evidence="4" type="ORF">SAMN05661086_01648</name>
</gene>
<dbReference type="InterPro" id="IPR058506">
    <property type="entry name" value="DUF8193"/>
</dbReference>